<evidence type="ECO:0000259" key="1">
    <source>
        <dbReference type="Pfam" id="PF01726"/>
    </source>
</evidence>
<dbReference type="EMBL" id="JAFBWN010000015">
    <property type="protein sequence ID" value="MBM2356442.1"/>
    <property type="molecule type" value="Genomic_DNA"/>
</dbReference>
<dbReference type="SUPFAM" id="SSF46785">
    <property type="entry name" value="Winged helix' DNA-binding domain"/>
    <property type="match status" value="1"/>
</dbReference>
<dbReference type="InterPro" id="IPR036390">
    <property type="entry name" value="WH_DNA-bd_sf"/>
</dbReference>
<accession>A0A9Q2S1P7</accession>
<proteinExistence type="predicted"/>
<gene>
    <name evidence="2" type="ORF">JQX14_17950</name>
</gene>
<dbReference type="Gene3D" id="1.10.10.10">
    <property type="entry name" value="Winged helix-like DNA-binding domain superfamily/Winged helix DNA-binding domain"/>
    <property type="match status" value="1"/>
</dbReference>
<protein>
    <recommendedName>
        <fullName evidence="1">LexA repressor DNA-binding domain-containing protein</fullName>
    </recommendedName>
</protein>
<dbReference type="GO" id="GO:0004252">
    <property type="term" value="F:serine-type endopeptidase activity"/>
    <property type="evidence" value="ECO:0007669"/>
    <property type="project" value="InterPro"/>
</dbReference>
<dbReference type="InterPro" id="IPR006199">
    <property type="entry name" value="LexA_DNA-bd_dom"/>
</dbReference>
<dbReference type="Proteomes" id="UP000809337">
    <property type="component" value="Unassembled WGS sequence"/>
</dbReference>
<dbReference type="AlphaFoldDB" id="A0A9Q2S1P7"/>
<evidence type="ECO:0000313" key="2">
    <source>
        <dbReference type="EMBL" id="MBM2356442.1"/>
    </source>
</evidence>
<dbReference type="RefSeq" id="WP_231035368.1">
    <property type="nucleotide sequence ID" value="NZ_JAJNGX010000015.1"/>
</dbReference>
<name>A0A9Q2S1P7_9RHOB</name>
<feature type="domain" description="LexA repressor DNA-binding" evidence="1">
    <location>
        <begin position="1"/>
        <end position="61"/>
    </location>
</feature>
<reference evidence="2" key="1">
    <citation type="submission" date="2021-01" db="EMBL/GenBank/DDBJ databases">
        <title>Diatom-associated Roseobacters Show Island Model of Population Structure.</title>
        <authorList>
            <person name="Qu L."/>
            <person name="Feng X."/>
            <person name="Chen Y."/>
            <person name="Li L."/>
            <person name="Wang X."/>
            <person name="Hu Z."/>
            <person name="Wang H."/>
            <person name="Luo H."/>
        </authorList>
    </citation>
    <scope>NUCLEOTIDE SEQUENCE</scope>
    <source>
        <strain evidence="2">SM26-45</strain>
    </source>
</reference>
<evidence type="ECO:0000313" key="3">
    <source>
        <dbReference type="Proteomes" id="UP000809337"/>
    </source>
</evidence>
<dbReference type="InterPro" id="IPR036388">
    <property type="entry name" value="WH-like_DNA-bd_sf"/>
</dbReference>
<dbReference type="Pfam" id="PF01726">
    <property type="entry name" value="LexA_DNA_bind"/>
    <property type="match status" value="1"/>
</dbReference>
<organism evidence="2 3">
    <name type="scientific">Pseudosulfitobacter pseudonitzschiae</name>
    <dbReference type="NCBI Taxonomy" id="1402135"/>
    <lineage>
        <taxon>Bacteria</taxon>
        <taxon>Pseudomonadati</taxon>
        <taxon>Pseudomonadota</taxon>
        <taxon>Alphaproteobacteria</taxon>
        <taxon>Rhodobacterales</taxon>
        <taxon>Roseobacteraceae</taxon>
        <taxon>Pseudosulfitobacter</taxon>
    </lineage>
</organism>
<comment type="caution">
    <text evidence="2">The sequence shown here is derived from an EMBL/GenBank/DDBJ whole genome shotgun (WGS) entry which is preliminary data.</text>
</comment>
<dbReference type="GO" id="GO:0006508">
    <property type="term" value="P:proteolysis"/>
    <property type="evidence" value="ECO:0007669"/>
    <property type="project" value="InterPro"/>
</dbReference>
<sequence length="105" mass="11703">MTPRHANALKFIRDFIDGHGYSPSYREIADGLGFAGQGQIEAILRSLRDAGYLKYRPRQSRSIELVSPIERDLARVIATYDNGLIDPVEAIEQVRTIAIAAEVFA</sequence>